<proteinExistence type="predicted"/>
<evidence type="ECO:0000313" key="2">
    <source>
        <dbReference type="Proteomes" id="UP000326671"/>
    </source>
</evidence>
<dbReference type="InterPro" id="IPR036638">
    <property type="entry name" value="HLH_DNA-bd_sf"/>
</dbReference>
<keyword evidence="2" id="KW-1185">Reference proteome</keyword>
<dbReference type="GO" id="GO:0043937">
    <property type="term" value="P:regulation of sporulation"/>
    <property type="evidence" value="ECO:0007669"/>
    <property type="project" value="InterPro"/>
</dbReference>
<dbReference type="SUPFAM" id="SSF140500">
    <property type="entry name" value="BAS1536-like"/>
    <property type="match status" value="1"/>
</dbReference>
<dbReference type="Proteomes" id="UP000326671">
    <property type="component" value="Unassembled WGS sequence"/>
</dbReference>
<dbReference type="Gene3D" id="4.10.280.10">
    <property type="entry name" value="Helix-loop-helix DNA-binding domain"/>
    <property type="match status" value="1"/>
</dbReference>
<dbReference type="Pfam" id="PF09388">
    <property type="entry name" value="SpoOE-like"/>
    <property type="match status" value="1"/>
</dbReference>
<dbReference type="AlphaFoldDB" id="A0A5J5HVR7"/>
<sequence>MEPVYNIVRGYMMDIAVTNPLFKQKLLQHIQLLREQLVLTGIKEGLDHEKTIHLSQKLDEYIYLYQSYDKQS</sequence>
<reference evidence="1 2" key="1">
    <citation type="submission" date="2019-09" db="EMBL/GenBank/DDBJ databases">
        <title>Whole genome sequences of isolates from the Mars Exploration Rovers.</title>
        <authorList>
            <person name="Seuylemezian A."/>
            <person name="Vaishampayan P."/>
        </authorList>
    </citation>
    <scope>NUCLEOTIDE SEQUENCE [LARGE SCALE GENOMIC DNA]</scope>
    <source>
        <strain evidence="1 2">MER_TA_151</strain>
    </source>
</reference>
<comment type="caution">
    <text evidence="1">The sequence shown here is derived from an EMBL/GenBank/DDBJ whole genome shotgun (WGS) entry which is preliminary data.</text>
</comment>
<dbReference type="OrthoDB" id="2937954at2"/>
<dbReference type="InterPro" id="IPR018540">
    <property type="entry name" value="Spo0E-like"/>
</dbReference>
<organism evidence="1 2">
    <name type="scientific">Niallia endozanthoxylica</name>
    <dbReference type="NCBI Taxonomy" id="2036016"/>
    <lineage>
        <taxon>Bacteria</taxon>
        <taxon>Bacillati</taxon>
        <taxon>Bacillota</taxon>
        <taxon>Bacilli</taxon>
        <taxon>Bacillales</taxon>
        <taxon>Bacillaceae</taxon>
        <taxon>Niallia</taxon>
    </lineage>
</organism>
<dbReference type="EMBL" id="VYKL01000015">
    <property type="protein sequence ID" value="KAA9025758.1"/>
    <property type="molecule type" value="Genomic_DNA"/>
</dbReference>
<protein>
    <submittedName>
        <fullName evidence="1">Aspartyl-phosphate phosphatase Spo0E family protein</fullName>
    </submittedName>
</protein>
<name>A0A5J5HVR7_9BACI</name>
<evidence type="ECO:0000313" key="1">
    <source>
        <dbReference type="EMBL" id="KAA9025758.1"/>
    </source>
</evidence>
<dbReference type="GO" id="GO:0046983">
    <property type="term" value="F:protein dimerization activity"/>
    <property type="evidence" value="ECO:0007669"/>
    <property type="project" value="InterPro"/>
</dbReference>
<dbReference type="InterPro" id="IPR037208">
    <property type="entry name" value="Spo0E-like_sf"/>
</dbReference>
<accession>A0A5J5HVR7</accession>
<gene>
    <name evidence="1" type="ORF">F4V44_07675</name>
</gene>